<feature type="transmembrane region" description="Helical" evidence="1">
    <location>
        <begin position="44"/>
        <end position="62"/>
    </location>
</feature>
<name>A0A1Y3GCT7_9EURY</name>
<feature type="transmembrane region" description="Helical" evidence="1">
    <location>
        <begin position="68"/>
        <end position="93"/>
    </location>
</feature>
<proteinExistence type="predicted"/>
<organism evidence="2 3">
    <name type="scientific">Methanonatronarchaeum thermophilum</name>
    <dbReference type="NCBI Taxonomy" id="1927129"/>
    <lineage>
        <taxon>Archaea</taxon>
        <taxon>Methanobacteriati</taxon>
        <taxon>Methanobacteriota</taxon>
        <taxon>Methanonatronarchaeia</taxon>
        <taxon>Methanonatronarchaeales</taxon>
        <taxon>Methanonatronarchaeaceae</taxon>
        <taxon>Methanonatronarchaeum</taxon>
    </lineage>
</organism>
<evidence type="ECO:0000313" key="3">
    <source>
        <dbReference type="Proteomes" id="UP000195137"/>
    </source>
</evidence>
<dbReference type="InterPro" id="IPR002849">
    <property type="entry name" value="DUF131"/>
</dbReference>
<sequence length="94" mass="9933">MSFQLGVLLVIIGVLLLVLSFVLRRVSIGKDGKKGIGLDEVDEGGGFSGGGVVMLGPFPIVLGTDSSAVKIAVVGALFLMVLWFCFVLVFWLFS</sequence>
<keyword evidence="3" id="KW-1185">Reference proteome</keyword>
<gene>
    <name evidence="2" type="ORF">AMET1_0709</name>
</gene>
<comment type="caution">
    <text evidence="2">The sequence shown here is derived from an EMBL/GenBank/DDBJ whole genome shotgun (WGS) entry which is preliminary data.</text>
</comment>
<dbReference type="Proteomes" id="UP000195137">
    <property type="component" value="Unassembled WGS sequence"/>
</dbReference>
<dbReference type="NCBIfam" id="TIGR00304">
    <property type="entry name" value="TIGR00304 family membrane protein"/>
    <property type="match status" value="1"/>
</dbReference>
<feature type="transmembrane region" description="Helical" evidence="1">
    <location>
        <begin position="6"/>
        <end position="23"/>
    </location>
</feature>
<reference evidence="2 3" key="1">
    <citation type="submission" date="2016-12" db="EMBL/GenBank/DDBJ databases">
        <title>Discovery of methanogenic haloarchaea.</title>
        <authorList>
            <person name="Sorokin D.Y."/>
            <person name="Makarova K.S."/>
            <person name="Abbas B."/>
            <person name="Ferrer M."/>
            <person name="Golyshin P.N."/>
        </authorList>
    </citation>
    <scope>NUCLEOTIDE SEQUENCE [LARGE SCALE GENOMIC DNA]</scope>
    <source>
        <strain evidence="2">AMET1</strain>
    </source>
</reference>
<dbReference type="AlphaFoldDB" id="A0A1Y3GCT7"/>
<evidence type="ECO:0000256" key="1">
    <source>
        <dbReference type="SAM" id="Phobius"/>
    </source>
</evidence>
<dbReference type="EMBL" id="MRZU01000003">
    <property type="protein sequence ID" value="OUJ19057.1"/>
    <property type="molecule type" value="Genomic_DNA"/>
</dbReference>
<protein>
    <submittedName>
        <fullName evidence="2">Putative membrane protein DUF131 family</fullName>
    </submittedName>
</protein>
<keyword evidence="1" id="KW-0472">Membrane</keyword>
<dbReference type="Pfam" id="PF01998">
    <property type="entry name" value="DUF131"/>
    <property type="match status" value="1"/>
</dbReference>
<keyword evidence="1" id="KW-1133">Transmembrane helix</keyword>
<keyword evidence="1" id="KW-0812">Transmembrane</keyword>
<accession>A0A1Y3GCT7</accession>
<evidence type="ECO:0000313" key="2">
    <source>
        <dbReference type="EMBL" id="OUJ19057.1"/>
    </source>
</evidence>